<dbReference type="GO" id="GO:0004475">
    <property type="term" value="F:mannose-1-phosphate guanylyltransferase (GTP) activity"/>
    <property type="evidence" value="ECO:0007669"/>
    <property type="project" value="TreeGrafter"/>
</dbReference>
<feature type="domain" description="Nucleotidyl transferase" evidence="3">
    <location>
        <begin position="3"/>
        <end position="277"/>
    </location>
</feature>
<sequence>MKCVILAGGSGDSLWPLSRRQFPKQFMKIKEGRSILQETVVRNMPFCEEFIIVTNESYKNIVNGQMKAFQSLKYRVILEGTPKGTGAAVLLGTMFANPSELVLVVNSDNLIEGDGYKDSIIEAKEYAKEGYLAVLGIKPESQSSTYGYILRDKENVKKFIARIDFDEDETEGLLGYDYGEGYLWNSGILVFRAGDMINAARRLASELYTTCKTAKRKVPAIRRSVRFSETVMQAMPHGSIETLLLEKCDSIKVVEAHFEWMDVGNASDLAEFGNNIKSECVIKNDCDNVNIINNAPKRLVVANDLRDLVVVNTDDATYISSKKSADNIKQIMKDNMDTYEAFFDYNRTTYKEWGIQEILNYSQGYKVRKLTVFPGMSMSLHRHEKRTEHWSIVEGIATITLGNETADYNKYESVFIPVGTKHRIANKTDKNVVVIEVGIGDNISDTDLVKIYNKDNPQASANYVRLDKSPIAKLEPAFKDNLWGGTKIRDVYGKKCDYDVIGESWELSAHPDGQSRIAEGRYKGMLFNEYLNIIGKEALGWKCQAQDRFPILIKFIDAKQALSIQIHPDDEYALENENEYGKNEMWYVVDSEPGSYLYCGLSRDASKEEILERINNNTITDILNKIEVKAGDVVMVKAGTIHAIGAGVFICEIQQNSNCTYRMYDYDRRDKFGNPRELHVKKALDVVDNHKYIKDNKTEVVIARNEHFTEERLVQCKYFEVYKYDVNDEAKITVDEASFVSVLFINGSGTIETDDYEKTMEFKAGDSFFVSAGLRSIIVKGQATMVVTRV</sequence>
<dbReference type="GO" id="GO:0008270">
    <property type="term" value="F:zinc ion binding"/>
    <property type="evidence" value="ECO:0007669"/>
    <property type="project" value="InterPro"/>
</dbReference>
<feature type="domain" description="Phosphomannose isomerase type I catalytic" evidence="5">
    <location>
        <begin position="472"/>
        <end position="573"/>
    </location>
</feature>
<dbReference type="Pfam" id="PF01050">
    <property type="entry name" value="MannoseP_isomer"/>
    <property type="match status" value="1"/>
</dbReference>
<dbReference type="Gene3D" id="2.60.120.10">
    <property type="entry name" value="Jelly Rolls"/>
    <property type="match status" value="3"/>
</dbReference>
<dbReference type="InterPro" id="IPR005835">
    <property type="entry name" value="NTP_transferase_dom"/>
</dbReference>
<dbReference type="Pfam" id="PF00483">
    <property type="entry name" value="NTP_transferase"/>
    <property type="match status" value="1"/>
</dbReference>
<dbReference type="PANTHER" id="PTHR46390">
    <property type="entry name" value="MANNOSE-1-PHOSPHATE GUANYLYLTRANSFERASE"/>
    <property type="match status" value="1"/>
</dbReference>
<feature type="domain" description="Mannose-6-phosphate isomerase cupin" evidence="6">
    <location>
        <begin position="710"/>
        <end position="788"/>
    </location>
</feature>
<dbReference type="CDD" id="cd02213">
    <property type="entry name" value="cupin_PMI_typeII_C"/>
    <property type="match status" value="1"/>
</dbReference>
<dbReference type="AlphaFoldDB" id="A0A174Z1N2"/>
<dbReference type="Pfam" id="PF20511">
    <property type="entry name" value="PMI_typeI_cat"/>
    <property type="match status" value="1"/>
</dbReference>
<evidence type="ECO:0000256" key="2">
    <source>
        <dbReference type="ARBA" id="ARBA00030762"/>
    </source>
</evidence>
<dbReference type="Proteomes" id="UP000095621">
    <property type="component" value="Unassembled WGS sequence"/>
</dbReference>
<dbReference type="RefSeq" id="WP_082414104.1">
    <property type="nucleotide sequence ID" value="NZ_CZBU01000005.1"/>
</dbReference>
<dbReference type="InterPro" id="IPR029044">
    <property type="entry name" value="Nucleotide-diphossugar_trans"/>
</dbReference>
<name>A0A174Z1N2_9FIRM</name>
<dbReference type="EMBL" id="CZBU01000005">
    <property type="protein sequence ID" value="CUQ78819.1"/>
    <property type="molecule type" value="Genomic_DNA"/>
</dbReference>
<evidence type="ECO:0000259" key="4">
    <source>
        <dbReference type="Pfam" id="PF01050"/>
    </source>
</evidence>
<dbReference type="GO" id="GO:0009298">
    <property type="term" value="P:GDP-mannose biosynthetic process"/>
    <property type="evidence" value="ECO:0007669"/>
    <property type="project" value="TreeGrafter"/>
</dbReference>
<evidence type="ECO:0000313" key="8">
    <source>
        <dbReference type="Proteomes" id="UP000095621"/>
    </source>
</evidence>
<dbReference type="InterPro" id="IPR011051">
    <property type="entry name" value="RmlC_Cupin_sf"/>
</dbReference>
<dbReference type="OrthoDB" id="9808275at2"/>
<dbReference type="InterPro" id="IPR001538">
    <property type="entry name" value="Man6P_isomerase-2_C"/>
</dbReference>
<keyword evidence="7" id="KW-0413">Isomerase</keyword>
<dbReference type="GO" id="GO:0004476">
    <property type="term" value="F:mannose-6-phosphate isomerase activity"/>
    <property type="evidence" value="ECO:0007669"/>
    <property type="project" value="InterPro"/>
</dbReference>
<evidence type="ECO:0000259" key="5">
    <source>
        <dbReference type="Pfam" id="PF20511"/>
    </source>
</evidence>
<protein>
    <recommendedName>
        <fullName evidence="1">Phosphohexomutase</fullName>
    </recommendedName>
    <alternativeName>
        <fullName evidence="2">Phosphomannose isomerase</fullName>
    </alternativeName>
</protein>
<dbReference type="InterPro" id="IPR051161">
    <property type="entry name" value="Mannose-6P_isomerase_type2"/>
</dbReference>
<dbReference type="Gene3D" id="3.90.550.10">
    <property type="entry name" value="Spore Coat Polysaccharide Biosynthesis Protein SpsA, Chain A"/>
    <property type="match status" value="1"/>
</dbReference>
<dbReference type="InterPro" id="IPR046457">
    <property type="entry name" value="PMI_typeI_cat"/>
</dbReference>
<gene>
    <name evidence="7" type="primary">yvyI_3</name>
    <name evidence="7" type="ORF">ERS852490_02470</name>
</gene>
<proteinExistence type="predicted"/>
<dbReference type="SUPFAM" id="SSF53448">
    <property type="entry name" value="Nucleotide-diphospho-sugar transferases"/>
    <property type="match status" value="1"/>
</dbReference>
<dbReference type="InterPro" id="IPR014710">
    <property type="entry name" value="RmlC-like_jellyroll"/>
</dbReference>
<dbReference type="PANTHER" id="PTHR46390:SF1">
    <property type="entry name" value="MANNOSE-1-PHOSPHATE GUANYLYLTRANSFERASE"/>
    <property type="match status" value="1"/>
</dbReference>
<dbReference type="SUPFAM" id="SSF51182">
    <property type="entry name" value="RmlC-like cupins"/>
    <property type="match status" value="2"/>
</dbReference>
<evidence type="ECO:0000256" key="1">
    <source>
        <dbReference type="ARBA" id="ARBA00029741"/>
    </source>
</evidence>
<feature type="domain" description="Mannose-6-phosphate isomerase type II C-terminal" evidence="4">
    <location>
        <begin position="345"/>
        <end position="451"/>
    </location>
</feature>
<organism evidence="7 8">
    <name type="scientific">Lachnospira eligens</name>
    <dbReference type="NCBI Taxonomy" id="39485"/>
    <lineage>
        <taxon>Bacteria</taxon>
        <taxon>Bacillati</taxon>
        <taxon>Bacillota</taxon>
        <taxon>Clostridia</taxon>
        <taxon>Lachnospirales</taxon>
        <taxon>Lachnospiraceae</taxon>
        <taxon>Lachnospira</taxon>
    </lineage>
</organism>
<dbReference type="CDD" id="cd07010">
    <property type="entry name" value="cupin_PMI_type_I_N_bac"/>
    <property type="match status" value="1"/>
</dbReference>
<evidence type="ECO:0000259" key="6">
    <source>
        <dbReference type="Pfam" id="PF21621"/>
    </source>
</evidence>
<reference evidence="7 8" key="1">
    <citation type="submission" date="2015-09" db="EMBL/GenBank/DDBJ databases">
        <authorList>
            <consortium name="Pathogen Informatics"/>
        </authorList>
    </citation>
    <scope>NUCLEOTIDE SEQUENCE [LARGE SCALE GENOMIC DNA]</scope>
    <source>
        <strain evidence="7 8">2789STDY5834875</strain>
    </source>
</reference>
<accession>A0A174Z1N2</accession>
<dbReference type="Pfam" id="PF21621">
    <property type="entry name" value="MPI_cupin_dom"/>
    <property type="match status" value="1"/>
</dbReference>
<dbReference type="GO" id="GO:0005976">
    <property type="term" value="P:polysaccharide metabolic process"/>
    <property type="evidence" value="ECO:0007669"/>
    <property type="project" value="InterPro"/>
</dbReference>
<evidence type="ECO:0000259" key="3">
    <source>
        <dbReference type="Pfam" id="PF00483"/>
    </source>
</evidence>
<dbReference type="InterPro" id="IPR049071">
    <property type="entry name" value="MPI_cupin_dom"/>
</dbReference>
<evidence type="ECO:0000313" key="7">
    <source>
        <dbReference type="EMBL" id="CUQ78819.1"/>
    </source>
</evidence>